<dbReference type="OrthoDB" id="266020at2759"/>
<feature type="region of interest" description="Disordered" evidence="1">
    <location>
        <begin position="537"/>
        <end position="557"/>
    </location>
</feature>
<dbReference type="STRING" id="63057.A0A2P5C0I6"/>
<feature type="region of interest" description="Disordered" evidence="1">
    <location>
        <begin position="395"/>
        <end position="446"/>
    </location>
</feature>
<dbReference type="InterPro" id="IPR053234">
    <property type="entry name" value="RPM1_Interactor"/>
</dbReference>
<accession>A0A2P5C0I6</accession>
<comment type="caution">
    <text evidence="2">The sequence shown here is derived from an EMBL/GenBank/DDBJ whole genome shotgun (WGS) entry which is preliminary data.</text>
</comment>
<dbReference type="AlphaFoldDB" id="A0A2P5C0I6"/>
<feature type="region of interest" description="Disordered" evidence="1">
    <location>
        <begin position="1"/>
        <end position="72"/>
    </location>
</feature>
<name>A0A2P5C0I6_TREOI</name>
<evidence type="ECO:0000256" key="1">
    <source>
        <dbReference type="SAM" id="MobiDB-lite"/>
    </source>
</evidence>
<dbReference type="Proteomes" id="UP000237000">
    <property type="component" value="Unassembled WGS sequence"/>
</dbReference>
<keyword evidence="3" id="KW-1185">Reference proteome</keyword>
<evidence type="ECO:0000313" key="3">
    <source>
        <dbReference type="Proteomes" id="UP000237000"/>
    </source>
</evidence>
<reference evidence="3" key="1">
    <citation type="submission" date="2016-06" db="EMBL/GenBank/DDBJ databases">
        <title>Parallel loss of symbiosis genes in relatives of nitrogen-fixing non-legume Parasponia.</title>
        <authorList>
            <person name="Van Velzen R."/>
            <person name="Holmer R."/>
            <person name="Bu F."/>
            <person name="Rutten L."/>
            <person name="Van Zeijl A."/>
            <person name="Liu W."/>
            <person name="Santuari L."/>
            <person name="Cao Q."/>
            <person name="Sharma T."/>
            <person name="Shen D."/>
            <person name="Roswanjaya Y."/>
            <person name="Wardhani T."/>
            <person name="Kalhor M.S."/>
            <person name="Jansen J."/>
            <person name="Van den Hoogen J."/>
            <person name="Gungor B."/>
            <person name="Hartog M."/>
            <person name="Hontelez J."/>
            <person name="Verver J."/>
            <person name="Yang W.-C."/>
            <person name="Schijlen E."/>
            <person name="Repin R."/>
            <person name="Schilthuizen M."/>
            <person name="Schranz E."/>
            <person name="Heidstra R."/>
            <person name="Miyata K."/>
            <person name="Fedorova E."/>
            <person name="Kohlen W."/>
            <person name="Bisseling T."/>
            <person name="Smit S."/>
            <person name="Geurts R."/>
        </authorList>
    </citation>
    <scope>NUCLEOTIDE SEQUENCE [LARGE SCALE GENOMIC DNA]</scope>
    <source>
        <strain evidence="3">cv. RG33-2</strain>
    </source>
</reference>
<dbReference type="FunCoup" id="A0A2P5C0I6">
    <property type="interactions" value="651"/>
</dbReference>
<organism evidence="2 3">
    <name type="scientific">Trema orientale</name>
    <name type="common">Charcoal tree</name>
    <name type="synonym">Celtis orientalis</name>
    <dbReference type="NCBI Taxonomy" id="63057"/>
    <lineage>
        <taxon>Eukaryota</taxon>
        <taxon>Viridiplantae</taxon>
        <taxon>Streptophyta</taxon>
        <taxon>Embryophyta</taxon>
        <taxon>Tracheophyta</taxon>
        <taxon>Spermatophyta</taxon>
        <taxon>Magnoliopsida</taxon>
        <taxon>eudicotyledons</taxon>
        <taxon>Gunneridae</taxon>
        <taxon>Pentapetalae</taxon>
        <taxon>rosids</taxon>
        <taxon>fabids</taxon>
        <taxon>Rosales</taxon>
        <taxon>Cannabaceae</taxon>
        <taxon>Trema</taxon>
    </lineage>
</organism>
<gene>
    <name evidence="2" type="ORF">TorRG33x02_301980</name>
</gene>
<protein>
    <submittedName>
        <fullName evidence="2">Uncharacterized protein</fullName>
    </submittedName>
</protein>
<dbReference type="InParanoid" id="A0A2P5C0I6"/>
<sequence length="557" mass="60817">MDPGPVVFDISSDEEESGVTEPKGDDYDWLAEYLDSDDKKSEDDSDEVVVLGEVKPKSRSKSSKPKVVDGDDDCVVLDGDPDKPVVDDAVSDSDELLIVGEKGQFSLMANVAGFELAEVSGEGYGLWARNSSCRIACRDFPHSRHLCASFPFNTTPHEKHCDQCHCYVCDLPAPCVHWATCTSSIDHCHATDKEETWRIQRRSFKLGKIPPLPPSKFSDSPLSVGPPQLNQVSPLNIIRLSPNSWSQTHVSRPSTIQGCSSTNTSFPNATIISRSRSQQPGSVLPKNRLQPRIVSGGTLVGASHNIRKDNGHIGNSGPRFVSSHTMFKRPGNVGVTLPRNQSACSSLNNRNRVNVAQYVRTPTSTPALDDLSTIRWDDILSTTHQSSFDQNLVSAALNTPPSQPETYSQHVPPSNDSQHFYQPGNQFQNNGQSIYNHGNETQNSSQNARLESIGSVGVEDASTVNYSSSWVNNAGQSNQQPPVEDVQPQSTESFFEPSVQESNSQFSIRSTDISTDYGFDDWLLEAQSVPVVADGSMPPPLDVFSPEPAPIDADMKA</sequence>
<dbReference type="PANTHER" id="PTHR33443:SF35">
    <property type="entry name" value="VQ DOMAIN-CONTAINING PROTEIN"/>
    <property type="match status" value="1"/>
</dbReference>
<proteinExistence type="predicted"/>
<dbReference type="EMBL" id="JXTC01000430">
    <property type="protein sequence ID" value="PON54583.1"/>
    <property type="molecule type" value="Genomic_DNA"/>
</dbReference>
<dbReference type="PANTHER" id="PTHR33443">
    <property type="entry name" value="ZGC:112980"/>
    <property type="match status" value="1"/>
</dbReference>
<evidence type="ECO:0000313" key="2">
    <source>
        <dbReference type="EMBL" id="PON54583.1"/>
    </source>
</evidence>